<dbReference type="InterPro" id="IPR036515">
    <property type="entry name" value="Transposase_17_sf"/>
</dbReference>
<name>A0AAE3UJR2_9BACT</name>
<reference evidence="1" key="1">
    <citation type="submission" date="2023-05" db="EMBL/GenBank/DDBJ databases">
        <authorList>
            <person name="Zhang X."/>
        </authorList>
    </citation>
    <scope>NUCLEOTIDE SEQUENCE</scope>
    <source>
        <strain evidence="1">BD1B2-1</strain>
    </source>
</reference>
<comment type="caution">
    <text evidence="1">The sequence shown here is derived from an EMBL/GenBank/DDBJ whole genome shotgun (WGS) entry which is preliminary data.</text>
</comment>
<protein>
    <recommendedName>
        <fullName evidence="3">Transposase IS200-like domain-containing protein</fullName>
    </recommendedName>
</protein>
<dbReference type="GO" id="GO:0003677">
    <property type="term" value="F:DNA binding"/>
    <property type="evidence" value="ECO:0007669"/>
    <property type="project" value="InterPro"/>
</dbReference>
<gene>
    <name evidence="1" type="ORF">QNI22_33290</name>
</gene>
<dbReference type="AlphaFoldDB" id="A0AAE3UJR2"/>
<evidence type="ECO:0000313" key="1">
    <source>
        <dbReference type="EMBL" id="MDJ1505578.1"/>
    </source>
</evidence>
<evidence type="ECO:0000313" key="2">
    <source>
        <dbReference type="Proteomes" id="UP001232063"/>
    </source>
</evidence>
<organism evidence="1 2">
    <name type="scientific">Xanthocytophaga agilis</name>
    <dbReference type="NCBI Taxonomy" id="3048010"/>
    <lineage>
        <taxon>Bacteria</taxon>
        <taxon>Pseudomonadati</taxon>
        <taxon>Bacteroidota</taxon>
        <taxon>Cytophagia</taxon>
        <taxon>Cytophagales</taxon>
        <taxon>Rhodocytophagaceae</taxon>
        <taxon>Xanthocytophaga</taxon>
    </lineage>
</organism>
<sequence length="53" mass="6466">MTTNEYIRGVKEGNWPSFPGKLWQRNYYEHIIRNARSHQQIAEYITTNPLQWE</sequence>
<proteinExistence type="predicted"/>
<dbReference type="Gene3D" id="3.30.70.1290">
    <property type="entry name" value="Transposase IS200-like"/>
    <property type="match status" value="1"/>
</dbReference>
<dbReference type="Proteomes" id="UP001232063">
    <property type="component" value="Unassembled WGS sequence"/>
</dbReference>
<dbReference type="GO" id="GO:0006313">
    <property type="term" value="P:DNA transposition"/>
    <property type="evidence" value="ECO:0007669"/>
    <property type="project" value="InterPro"/>
</dbReference>
<dbReference type="SUPFAM" id="SSF143422">
    <property type="entry name" value="Transposase IS200-like"/>
    <property type="match status" value="1"/>
</dbReference>
<keyword evidence="2" id="KW-1185">Reference proteome</keyword>
<accession>A0AAE3UJR2</accession>
<dbReference type="GO" id="GO:0004803">
    <property type="term" value="F:transposase activity"/>
    <property type="evidence" value="ECO:0007669"/>
    <property type="project" value="InterPro"/>
</dbReference>
<dbReference type="RefSeq" id="WP_314517740.1">
    <property type="nucleotide sequence ID" value="NZ_JASJOU010000017.1"/>
</dbReference>
<dbReference type="EMBL" id="JASJOU010000017">
    <property type="protein sequence ID" value="MDJ1505578.1"/>
    <property type="molecule type" value="Genomic_DNA"/>
</dbReference>
<evidence type="ECO:0008006" key="3">
    <source>
        <dbReference type="Google" id="ProtNLM"/>
    </source>
</evidence>